<keyword evidence="2" id="KW-1133">Transmembrane helix</keyword>
<reference evidence="3" key="3">
    <citation type="submission" date="2010-09" db="EMBL/GenBank/DDBJ databases">
        <title>Annotation of Gaeumannomyces graminis var. tritici R3-111a-1.</title>
        <authorList>
            <consortium name="The Broad Institute Genome Sequencing Platform"/>
            <person name="Ma L.-J."/>
            <person name="Dead R."/>
            <person name="Young S.K."/>
            <person name="Zeng Q."/>
            <person name="Gargeya S."/>
            <person name="Fitzgerald M."/>
            <person name="Haas B."/>
            <person name="Abouelleil A."/>
            <person name="Alvarado L."/>
            <person name="Arachchi H.M."/>
            <person name="Berlin A."/>
            <person name="Brown A."/>
            <person name="Chapman S.B."/>
            <person name="Chen Z."/>
            <person name="Dunbar C."/>
            <person name="Freedman E."/>
            <person name="Gearin G."/>
            <person name="Gellesch M."/>
            <person name="Goldberg J."/>
            <person name="Griggs A."/>
            <person name="Gujja S."/>
            <person name="Heiman D."/>
            <person name="Howarth C."/>
            <person name="Larson L."/>
            <person name="Lui A."/>
            <person name="MacDonald P.J.P."/>
            <person name="Mehta T."/>
            <person name="Montmayeur A."/>
            <person name="Murphy C."/>
            <person name="Neiman D."/>
            <person name="Pearson M."/>
            <person name="Priest M."/>
            <person name="Roberts A."/>
            <person name="Saif S."/>
            <person name="Shea T."/>
            <person name="Shenoy N."/>
            <person name="Sisk P."/>
            <person name="Stolte C."/>
            <person name="Sykes S."/>
            <person name="Yandava C."/>
            <person name="Wortman J."/>
            <person name="Nusbaum C."/>
            <person name="Birren B."/>
        </authorList>
    </citation>
    <scope>NUCLEOTIDE SEQUENCE</scope>
    <source>
        <strain evidence="3">R3-111a-1</strain>
    </source>
</reference>
<feature type="transmembrane region" description="Helical" evidence="2">
    <location>
        <begin position="485"/>
        <end position="505"/>
    </location>
</feature>
<dbReference type="EnsemblFungi" id="EJT78450">
    <property type="protein sequence ID" value="EJT78450"/>
    <property type="gene ID" value="GGTG_03550"/>
</dbReference>
<dbReference type="HOGENOM" id="CLU_436828_0_0_1"/>
<evidence type="ECO:0000313" key="5">
    <source>
        <dbReference type="Proteomes" id="UP000006039"/>
    </source>
</evidence>
<evidence type="ECO:0000313" key="4">
    <source>
        <dbReference type="EnsemblFungi" id="EJT78450"/>
    </source>
</evidence>
<dbReference type="PANTHER" id="PTHR37577:SF1">
    <property type="entry name" value="INTEGRAL MEMBRANE PROTEIN"/>
    <property type="match status" value="1"/>
</dbReference>
<name>J3NQJ4_GAET3</name>
<feature type="transmembrane region" description="Helical" evidence="2">
    <location>
        <begin position="534"/>
        <end position="555"/>
    </location>
</feature>
<evidence type="ECO:0000256" key="1">
    <source>
        <dbReference type="SAM" id="MobiDB-lite"/>
    </source>
</evidence>
<dbReference type="OrthoDB" id="5427664at2759"/>
<feature type="transmembrane region" description="Helical" evidence="2">
    <location>
        <begin position="189"/>
        <end position="214"/>
    </location>
</feature>
<feature type="transmembrane region" description="Helical" evidence="2">
    <location>
        <begin position="159"/>
        <end position="177"/>
    </location>
</feature>
<protein>
    <submittedName>
        <fullName evidence="3 4">Uncharacterized protein</fullName>
    </submittedName>
</protein>
<reference evidence="3" key="2">
    <citation type="submission" date="2010-07" db="EMBL/GenBank/DDBJ databases">
        <authorList>
            <consortium name="The Broad Institute Genome Sequencing Platform"/>
            <consortium name="Broad Institute Genome Sequencing Center for Infectious Disease"/>
            <person name="Ma L.-J."/>
            <person name="Dead R."/>
            <person name="Young S."/>
            <person name="Zeng Q."/>
            <person name="Koehrsen M."/>
            <person name="Alvarado L."/>
            <person name="Berlin A."/>
            <person name="Chapman S.B."/>
            <person name="Chen Z."/>
            <person name="Freedman E."/>
            <person name="Gellesch M."/>
            <person name="Goldberg J."/>
            <person name="Griggs A."/>
            <person name="Gujja S."/>
            <person name="Heilman E.R."/>
            <person name="Heiman D."/>
            <person name="Hepburn T."/>
            <person name="Howarth C."/>
            <person name="Jen D."/>
            <person name="Larson L."/>
            <person name="Mehta T."/>
            <person name="Neiman D."/>
            <person name="Pearson M."/>
            <person name="Roberts A."/>
            <person name="Saif S."/>
            <person name="Shea T."/>
            <person name="Shenoy N."/>
            <person name="Sisk P."/>
            <person name="Stolte C."/>
            <person name="Sykes S."/>
            <person name="Walk T."/>
            <person name="White J."/>
            <person name="Yandava C."/>
            <person name="Haas B."/>
            <person name="Nusbaum C."/>
            <person name="Birren B."/>
        </authorList>
    </citation>
    <scope>NUCLEOTIDE SEQUENCE</scope>
    <source>
        <strain evidence="3">R3-111a-1</strain>
    </source>
</reference>
<reference evidence="4" key="5">
    <citation type="submission" date="2018-04" db="UniProtKB">
        <authorList>
            <consortium name="EnsemblFungi"/>
        </authorList>
    </citation>
    <scope>IDENTIFICATION</scope>
    <source>
        <strain evidence="4">R3-111a-1</strain>
    </source>
</reference>
<dbReference type="GeneID" id="20344008"/>
<sequence>MAPQACCGADSSQNPPLQPYSDISGTGVIVSFIGSACLVLVLLIGNYLACFDPTANPFALDPDSSDAACSPGAPAPDPMSSDNSANWWRPNRVDCWFLGRVRRKRGPWRNAKKAFVECIMDMSDVQLLTGLAVLVSGFFSLQCGSPNGPPISAYHWQMVVNLAWFSIIVHLASLSVLHTHLRRSPRMRLLRFTLSLLLLVLLLVAIGPTAFFNWRGPWINSKIGAAGFVYDPNTSFSVSAANMSSSAICYFDFSYGFSKFNQISSELSIKFSETLAAQEVILSMTLLVSVFATRTVKLFKPLSSAFNSSLRRFASKALRSVFTTLLRSTFPSKSTPIRLQLWRSLFLWPCVAVFYWARILADALTSQLFEVVAILFSLLWGTLKLFDLRGYSPALYEEESKFTFGQVLPVLLLVGSAFSASNSFLSRLLNKSPTSDSTRQPSPASGDDTMIPTSDTAEQVGLAATEKEWDLNTAISNDCYASNSWFGPCVVFLILQFTITLYAPLTIRVVRSQAHNSNIGYEGPLSNRPNQLRLGLQILPALFELLAPLLVAISLDQKLNAHAKRVGLC</sequence>
<feature type="compositionally biased region" description="Polar residues" evidence="1">
    <location>
        <begin position="431"/>
        <end position="443"/>
    </location>
</feature>
<dbReference type="Proteomes" id="UP000006039">
    <property type="component" value="Unassembled WGS sequence"/>
</dbReference>
<organism evidence="3">
    <name type="scientific">Gaeumannomyces tritici (strain R3-111a-1)</name>
    <name type="common">Wheat and barley take-all root rot fungus</name>
    <name type="synonym">Gaeumannomyces graminis var. tritici</name>
    <dbReference type="NCBI Taxonomy" id="644352"/>
    <lineage>
        <taxon>Eukaryota</taxon>
        <taxon>Fungi</taxon>
        <taxon>Dikarya</taxon>
        <taxon>Ascomycota</taxon>
        <taxon>Pezizomycotina</taxon>
        <taxon>Sordariomycetes</taxon>
        <taxon>Sordariomycetidae</taxon>
        <taxon>Magnaporthales</taxon>
        <taxon>Magnaporthaceae</taxon>
        <taxon>Gaeumannomyces</taxon>
    </lineage>
</organism>
<feature type="transmembrane region" description="Helical" evidence="2">
    <location>
        <begin position="341"/>
        <end position="361"/>
    </location>
</feature>
<dbReference type="eggNOG" id="ENOG502SQSC">
    <property type="taxonomic scope" value="Eukaryota"/>
</dbReference>
<dbReference type="STRING" id="644352.J3NQJ4"/>
<evidence type="ECO:0000313" key="3">
    <source>
        <dbReference type="EMBL" id="EJT78450.1"/>
    </source>
</evidence>
<keyword evidence="2" id="KW-0472">Membrane</keyword>
<feature type="transmembrane region" description="Helical" evidence="2">
    <location>
        <begin position="23"/>
        <end position="44"/>
    </location>
</feature>
<dbReference type="EMBL" id="GL385396">
    <property type="protein sequence ID" value="EJT78450.1"/>
    <property type="molecule type" value="Genomic_DNA"/>
</dbReference>
<dbReference type="InterPro" id="IPR053018">
    <property type="entry name" value="Elsinochrome_Biosynth-Asso"/>
</dbReference>
<dbReference type="AlphaFoldDB" id="J3NQJ4"/>
<feature type="transmembrane region" description="Helical" evidence="2">
    <location>
        <begin position="114"/>
        <end position="139"/>
    </location>
</feature>
<accession>J3NQJ4</accession>
<dbReference type="VEuPathDB" id="FungiDB:GGTG_03550"/>
<feature type="transmembrane region" description="Helical" evidence="2">
    <location>
        <begin position="368"/>
        <end position="386"/>
    </location>
</feature>
<dbReference type="RefSeq" id="XP_009219595.1">
    <property type="nucleotide sequence ID" value="XM_009221331.1"/>
</dbReference>
<gene>
    <name evidence="4" type="primary">20344008</name>
    <name evidence="3" type="ORF">GGTG_03550</name>
</gene>
<feature type="region of interest" description="Disordered" evidence="1">
    <location>
        <begin position="431"/>
        <end position="453"/>
    </location>
</feature>
<keyword evidence="2" id="KW-0812">Transmembrane</keyword>
<proteinExistence type="predicted"/>
<reference evidence="5" key="1">
    <citation type="submission" date="2010-07" db="EMBL/GenBank/DDBJ databases">
        <title>The genome sequence of Gaeumannomyces graminis var. tritici strain R3-111a-1.</title>
        <authorList>
            <consortium name="The Broad Institute Genome Sequencing Platform"/>
            <person name="Ma L.-J."/>
            <person name="Dead R."/>
            <person name="Young S."/>
            <person name="Zeng Q."/>
            <person name="Koehrsen M."/>
            <person name="Alvarado L."/>
            <person name="Berlin A."/>
            <person name="Chapman S.B."/>
            <person name="Chen Z."/>
            <person name="Freedman E."/>
            <person name="Gellesch M."/>
            <person name="Goldberg J."/>
            <person name="Griggs A."/>
            <person name="Gujja S."/>
            <person name="Heilman E.R."/>
            <person name="Heiman D."/>
            <person name="Hepburn T."/>
            <person name="Howarth C."/>
            <person name="Jen D."/>
            <person name="Larson L."/>
            <person name="Mehta T."/>
            <person name="Neiman D."/>
            <person name="Pearson M."/>
            <person name="Roberts A."/>
            <person name="Saif S."/>
            <person name="Shea T."/>
            <person name="Shenoy N."/>
            <person name="Sisk P."/>
            <person name="Stolte C."/>
            <person name="Sykes S."/>
            <person name="Walk T."/>
            <person name="White J."/>
            <person name="Yandava C."/>
            <person name="Haas B."/>
            <person name="Nusbaum C."/>
            <person name="Birren B."/>
        </authorList>
    </citation>
    <scope>NUCLEOTIDE SEQUENCE [LARGE SCALE GENOMIC DNA]</scope>
    <source>
        <strain evidence="5">R3-111a-1</strain>
    </source>
</reference>
<dbReference type="PANTHER" id="PTHR37577">
    <property type="entry name" value="INTEGRAL MEMBRANE PROTEIN"/>
    <property type="match status" value="1"/>
</dbReference>
<keyword evidence="5" id="KW-1185">Reference proteome</keyword>
<feature type="transmembrane region" description="Helical" evidence="2">
    <location>
        <begin position="406"/>
        <end position="425"/>
    </location>
</feature>
<reference evidence="4" key="4">
    <citation type="journal article" date="2015" name="G3 (Bethesda)">
        <title>Genome sequences of three phytopathogenic species of the Magnaporthaceae family of fungi.</title>
        <authorList>
            <person name="Okagaki L.H."/>
            <person name="Nunes C.C."/>
            <person name="Sailsbery J."/>
            <person name="Clay B."/>
            <person name="Brown D."/>
            <person name="John T."/>
            <person name="Oh Y."/>
            <person name="Young N."/>
            <person name="Fitzgerald M."/>
            <person name="Haas B.J."/>
            <person name="Zeng Q."/>
            <person name="Young S."/>
            <person name="Adiconis X."/>
            <person name="Fan L."/>
            <person name="Levin J.Z."/>
            <person name="Mitchell T.K."/>
            <person name="Okubara P.A."/>
            <person name="Farman M.L."/>
            <person name="Kohn L.M."/>
            <person name="Birren B."/>
            <person name="Ma L.-J."/>
            <person name="Dean R.A."/>
        </authorList>
    </citation>
    <scope>NUCLEOTIDE SEQUENCE</scope>
    <source>
        <strain evidence="4">R3-111a-1</strain>
    </source>
</reference>
<evidence type="ECO:0000256" key="2">
    <source>
        <dbReference type="SAM" id="Phobius"/>
    </source>
</evidence>